<feature type="transmembrane region" description="Helical" evidence="1">
    <location>
        <begin position="99"/>
        <end position="123"/>
    </location>
</feature>
<sequence>MDMRIPTKPLFCAIGLAFTFIAFGAFQNYWGFAGTKYISSAELSVDDTSCSSTWINILREGTTSECCNPSSKGHGFPLALLPSLCWYASWGIVKVLTQLWAALLLPLLPIMLSMSSTMISINMAKAETEKRCFAQRQACQKRRLGMYLLIIMVRTFVLYLLWDMVERQFFAASDSCWYEAKRGTKGCKDRFDSADHVVLFLVQYLSILAVEATATAHEMADQRLVQLLSWSYTVVLGGASLLAIFGTAAYFHSVPETVVAVVFSLVVWLPLYTILSGAKVPDYLHVSCFIHLQNMKVAESPVVRACKNL</sequence>
<keyword evidence="1" id="KW-1133">Transmembrane helix</keyword>
<protein>
    <submittedName>
        <fullName evidence="2">Uncharacterized protein</fullName>
    </submittedName>
</protein>
<gene>
    <name evidence="2" type="ORF">FJAP1339_LOCUS10898</name>
</gene>
<evidence type="ECO:0000256" key="1">
    <source>
        <dbReference type="SAM" id="Phobius"/>
    </source>
</evidence>
<feature type="transmembrane region" description="Helical" evidence="1">
    <location>
        <begin position="144"/>
        <end position="162"/>
    </location>
</feature>
<keyword evidence="1" id="KW-0812">Transmembrane</keyword>
<keyword evidence="1" id="KW-0472">Membrane</keyword>
<feature type="transmembrane region" description="Helical" evidence="1">
    <location>
        <begin position="257"/>
        <end position="275"/>
    </location>
</feature>
<feature type="transmembrane region" description="Helical" evidence="1">
    <location>
        <begin position="227"/>
        <end position="251"/>
    </location>
</feature>
<name>A0A7S2V6Y4_9STRA</name>
<evidence type="ECO:0000313" key="2">
    <source>
        <dbReference type="EMBL" id="CAD9872816.1"/>
    </source>
</evidence>
<reference evidence="2" key="1">
    <citation type="submission" date="2021-01" db="EMBL/GenBank/DDBJ databases">
        <authorList>
            <person name="Corre E."/>
            <person name="Pelletier E."/>
            <person name="Niang G."/>
            <person name="Scheremetjew M."/>
            <person name="Finn R."/>
            <person name="Kale V."/>
            <person name="Holt S."/>
            <person name="Cochrane G."/>
            <person name="Meng A."/>
            <person name="Brown T."/>
            <person name="Cohen L."/>
        </authorList>
    </citation>
    <scope>NUCLEOTIDE SEQUENCE</scope>
    <source>
        <strain evidence="2">CCMP1661</strain>
    </source>
</reference>
<accession>A0A7S2V6Y4</accession>
<proteinExistence type="predicted"/>
<dbReference type="AlphaFoldDB" id="A0A7S2V6Y4"/>
<feature type="transmembrane region" description="Helical" evidence="1">
    <location>
        <begin position="197"/>
        <end position="215"/>
    </location>
</feature>
<organism evidence="2">
    <name type="scientific">Fibrocapsa japonica</name>
    <dbReference type="NCBI Taxonomy" id="94617"/>
    <lineage>
        <taxon>Eukaryota</taxon>
        <taxon>Sar</taxon>
        <taxon>Stramenopiles</taxon>
        <taxon>Ochrophyta</taxon>
        <taxon>Raphidophyceae</taxon>
        <taxon>Chattonellales</taxon>
        <taxon>Chattonellaceae</taxon>
        <taxon>Fibrocapsa</taxon>
    </lineage>
</organism>
<dbReference type="EMBL" id="HBHR01021453">
    <property type="protein sequence ID" value="CAD9872816.1"/>
    <property type="molecule type" value="Transcribed_RNA"/>
</dbReference>